<evidence type="ECO:0000256" key="1">
    <source>
        <dbReference type="SAM" id="Phobius"/>
    </source>
</evidence>
<organism evidence="2 3">
    <name type="scientific">Symplocastrum torsivum CPER-KK1</name>
    <dbReference type="NCBI Taxonomy" id="450513"/>
    <lineage>
        <taxon>Bacteria</taxon>
        <taxon>Bacillati</taxon>
        <taxon>Cyanobacteriota</taxon>
        <taxon>Cyanophyceae</taxon>
        <taxon>Oscillatoriophycideae</taxon>
        <taxon>Oscillatoriales</taxon>
        <taxon>Microcoleaceae</taxon>
        <taxon>Symplocastrum</taxon>
    </lineage>
</organism>
<keyword evidence="1" id="KW-0812">Transmembrane</keyword>
<keyword evidence="1" id="KW-0472">Membrane</keyword>
<proteinExistence type="predicted"/>
<feature type="transmembrane region" description="Helical" evidence="1">
    <location>
        <begin position="66"/>
        <end position="85"/>
    </location>
</feature>
<evidence type="ECO:0000313" key="3">
    <source>
        <dbReference type="Proteomes" id="UP000753908"/>
    </source>
</evidence>
<reference evidence="2" key="1">
    <citation type="submission" date="2021-05" db="EMBL/GenBank/DDBJ databases">
        <authorList>
            <person name="Pietrasiak N."/>
            <person name="Ward R."/>
            <person name="Stajich J.E."/>
            <person name="Kurbessoian T."/>
        </authorList>
    </citation>
    <scope>NUCLEOTIDE SEQUENCE</scope>
    <source>
        <strain evidence="2">CPER-KK1</strain>
    </source>
</reference>
<evidence type="ECO:0000313" key="2">
    <source>
        <dbReference type="EMBL" id="MBW4548787.1"/>
    </source>
</evidence>
<dbReference type="AlphaFoldDB" id="A0A951UDC6"/>
<name>A0A951UDC6_9CYAN</name>
<reference evidence="2" key="2">
    <citation type="journal article" date="2022" name="Microbiol. Resour. Announc.">
        <title>Metagenome Sequencing to Explore Phylogenomics of Terrestrial Cyanobacteria.</title>
        <authorList>
            <person name="Ward R.D."/>
            <person name="Stajich J.E."/>
            <person name="Johansen J.R."/>
            <person name="Huntemann M."/>
            <person name="Clum A."/>
            <person name="Foster B."/>
            <person name="Foster B."/>
            <person name="Roux S."/>
            <person name="Palaniappan K."/>
            <person name="Varghese N."/>
            <person name="Mukherjee S."/>
            <person name="Reddy T.B.K."/>
            <person name="Daum C."/>
            <person name="Copeland A."/>
            <person name="Chen I.A."/>
            <person name="Ivanova N.N."/>
            <person name="Kyrpides N.C."/>
            <person name="Shapiro N."/>
            <person name="Eloe-Fadrosh E.A."/>
            <person name="Pietrasiak N."/>
        </authorList>
    </citation>
    <scope>NUCLEOTIDE SEQUENCE</scope>
    <source>
        <strain evidence="2">CPER-KK1</strain>
    </source>
</reference>
<gene>
    <name evidence="2" type="ORF">KME25_30935</name>
</gene>
<protein>
    <submittedName>
        <fullName evidence="2">Uncharacterized protein</fullName>
    </submittedName>
</protein>
<dbReference type="Proteomes" id="UP000753908">
    <property type="component" value="Unassembled WGS sequence"/>
</dbReference>
<accession>A0A951UDC6</accession>
<dbReference type="EMBL" id="JAHHIF010000071">
    <property type="protein sequence ID" value="MBW4548787.1"/>
    <property type="molecule type" value="Genomic_DNA"/>
</dbReference>
<comment type="caution">
    <text evidence="2">The sequence shown here is derived from an EMBL/GenBank/DDBJ whole genome shotgun (WGS) entry which is preliminary data.</text>
</comment>
<keyword evidence="1" id="KW-1133">Transmembrane helix</keyword>
<sequence>MKIYRFFVPTWNLIVGQGQFRNDAQVKKVLQQLTDSIEHPVEFEEISELNPDLPMFSSSRSQGFEISTFIILASLLGLFIGIILFQGFMLNQAAQAIDGLFLSLLQ</sequence>